<proteinExistence type="predicted"/>
<organism evidence="1 2">
    <name type="scientific">Sulfurimonas sediminis</name>
    <dbReference type="NCBI Taxonomy" id="2590020"/>
    <lineage>
        <taxon>Bacteria</taxon>
        <taxon>Pseudomonadati</taxon>
        <taxon>Campylobacterota</taxon>
        <taxon>Epsilonproteobacteria</taxon>
        <taxon>Campylobacterales</taxon>
        <taxon>Sulfurimonadaceae</taxon>
        <taxon>Sulfurimonas</taxon>
    </lineage>
</organism>
<gene>
    <name evidence="1" type="ORF">FJR45_04850</name>
</gene>
<dbReference type="Proteomes" id="UP000593719">
    <property type="component" value="Chromosome"/>
</dbReference>
<dbReference type="EMBL" id="CP041235">
    <property type="protein sequence ID" value="QOP43310.1"/>
    <property type="molecule type" value="Genomic_DNA"/>
</dbReference>
<dbReference type="KEGG" id="ssei:FJR45_04850"/>
<keyword evidence="2" id="KW-1185">Reference proteome</keyword>
<dbReference type="RefSeq" id="WP_193151600.1">
    <property type="nucleotide sequence ID" value="NZ_CP041235.1"/>
</dbReference>
<sequence length="150" mass="18070">MLQVIAEIRKNEHQYMEMLKEEGKEFFYRKERYGTEFSFIAIYCECKIAIDFNELKKRLRSTDKLITLNDKLHCIILDSVDEEHYIKVAENINYNLLHLNTNNDYYLGTVHSKEYEVKECSNMIYELFCRLEDALENNLKNIVVYQDFVI</sequence>
<evidence type="ECO:0000313" key="2">
    <source>
        <dbReference type="Proteomes" id="UP000593719"/>
    </source>
</evidence>
<reference evidence="1 2" key="1">
    <citation type="submission" date="2019-06" db="EMBL/GenBank/DDBJ databases">
        <title>Sulfurimonas gotlandica sp. nov., a chemoautotrophic and psychrotolerant epsilonproteobacterium isolated from a pelagic redoxcline, and an emended description of the genus Sulfurimonas.</title>
        <authorList>
            <person name="Wang S."/>
            <person name="Jiang L."/>
            <person name="Shao Z."/>
        </authorList>
    </citation>
    <scope>NUCLEOTIDE SEQUENCE [LARGE SCALE GENOMIC DNA]</scope>
    <source>
        <strain evidence="1 2">S2-6</strain>
    </source>
</reference>
<dbReference type="AlphaFoldDB" id="A0A7M1B0Z6"/>
<accession>A0A7M1B0Z6</accession>
<name>A0A7M1B0Z6_9BACT</name>
<evidence type="ECO:0000313" key="1">
    <source>
        <dbReference type="EMBL" id="QOP43310.1"/>
    </source>
</evidence>
<protein>
    <submittedName>
        <fullName evidence="1">Uncharacterized protein</fullName>
    </submittedName>
</protein>